<name>A0AAE2SBW1_9BACT</name>
<evidence type="ECO:0000259" key="9">
    <source>
        <dbReference type="PROSITE" id="PS51471"/>
    </source>
</evidence>
<proteinExistence type="predicted"/>
<dbReference type="InterPro" id="IPR027450">
    <property type="entry name" value="AlkB-like"/>
</dbReference>
<evidence type="ECO:0000313" key="11">
    <source>
        <dbReference type="Proteomes" id="UP000634206"/>
    </source>
</evidence>
<dbReference type="AlphaFoldDB" id="A0AAE2SBW1"/>
<evidence type="ECO:0000256" key="7">
    <source>
        <dbReference type="ARBA" id="ARBA00023004"/>
    </source>
</evidence>
<dbReference type="FunFam" id="2.60.120.590:FF:000004">
    <property type="entry name" value="DNA oxidative demethylase ALKBH2"/>
    <property type="match status" value="1"/>
</dbReference>
<protein>
    <submittedName>
        <fullName evidence="10">Alpha-ketoglutarate-dependent dioxygenase AlkB</fullName>
    </submittedName>
</protein>
<organism evidence="10 11">
    <name type="scientific">Oceaniferula flava</name>
    <dbReference type="NCBI Taxonomy" id="2800421"/>
    <lineage>
        <taxon>Bacteria</taxon>
        <taxon>Pseudomonadati</taxon>
        <taxon>Verrucomicrobiota</taxon>
        <taxon>Verrucomicrobiia</taxon>
        <taxon>Verrucomicrobiales</taxon>
        <taxon>Verrucomicrobiaceae</taxon>
        <taxon>Oceaniferula</taxon>
    </lineage>
</organism>
<reference evidence="10" key="1">
    <citation type="submission" date="2021-01" db="EMBL/GenBank/DDBJ databases">
        <title>Modified the classification status of verrucomicrobia.</title>
        <authorList>
            <person name="Feng X."/>
        </authorList>
    </citation>
    <scope>NUCLEOTIDE SEQUENCE</scope>
    <source>
        <strain evidence="10">5K15</strain>
    </source>
</reference>
<dbReference type="InterPro" id="IPR005123">
    <property type="entry name" value="Oxoglu/Fe-dep_dioxygenase_dom"/>
</dbReference>
<keyword evidence="2" id="KW-0479">Metal-binding</keyword>
<dbReference type="PANTHER" id="PTHR31212">
    <property type="entry name" value="ALPHA-KETOGLUTARATE-DEPENDENT DIOXYGENASE ALKB HOMOLOG 3"/>
    <property type="match status" value="1"/>
</dbReference>
<keyword evidence="6" id="KW-0560">Oxidoreductase</keyword>
<dbReference type="GO" id="GO:0051213">
    <property type="term" value="F:dioxygenase activity"/>
    <property type="evidence" value="ECO:0007669"/>
    <property type="project" value="UniProtKB-KW"/>
</dbReference>
<evidence type="ECO:0000256" key="6">
    <source>
        <dbReference type="ARBA" id="ARBA00023002"/>
    </source>
</evidence>
<keyword evidence="7" id="KW-0408">Iron</keyword>
<keyword evidence="11" id="KW-1185">Reference proteome</keyword>
<dbReference type="PROSITE" id="PS51471">
    <property type="entry name" value="FE2OG_OXY"/>
    <property type="match status" value="1"/>
</dbReference>
<evidence type="ECO:0000256" key="5">
    <source>
        <dbReference type="ARBA" id="ARBA00022964"/>
    </source>
</evidence>
<dbReference type="Pfam" id="PF13532">
    <property type="entry name" value="2OG-FeII_Oxy_2"/>
    <property type="match status" value="1"/>
</dbReference>
<dbReference type="InterPro" id="IPR032854">
    <property type="entry name" value="ALKBH3"/>
</dbReference>
<evidence type="ECO:0000256" key="8">
    <source>
        <dbReference type="ARBA" id="ARBA00023204"/>
    </source>
</evidence>
<dbReference type="GO" id="GO:0046872">
    <property type="term" value="F:metal ion binding"/>
    <property type="evidence" value="ECO:0007669"/>
    <property type="project" value="UniProtKB-KW"/>
</dbReference>
<evidence type="ECO:0000256" key="1">
    <source>
        <dbReference type="ARBA" id="ARBA00001954"/>
    </source>
</evidence>
<dbReference type="GO" id="GO:0006307">
    <property type="term" value="P:DNA alkylation repair"/>
    <property type="evidence" value="ECO:0007669"/>
    <property type="project" value="InterPro"/>
</dbReference>
<evidence type="ECO:0000256" key="4">
    <source>
        <dbReference type="ARBA" id="ARBA00022842"/>
    </source>
</evidence>
<dbReference type="PANTHER" id="PTHR31212:SF4">
    <property type="entry name" value="ALPHA-KETOGLUTARATE-DEPENDENT DIOXYGENASE ALKB HOMOLOG 3"/>
    <property type="match status" value="1"/>
</dbReference>
<dbReference type="SUPFAM" id="SSF51197">
    <property type="entry name" value="Clavaminate synthase-like"/>
    <property type="match status" value="1"/>
</dbReference>
<comment type="caution">
    <text evidence="10">The sequence shown here is derived from an EMBL/GenBank/DDBJ whole genome shotgun (WGS) entry which is preliminary data.</text>
</comment>
<dbReference type="RefSeq" id="WP_309489525.1">
    <property type="nucleotide sequence ID" value="NZ_JAENIG010000004.1"/>
</dbReference>
<feature type="domain" description="Fe2OG dioxygenase" evidence="9">
    <location>
        <begin position="102"/>
        <end position="199"/>
    </location>
</feature>
<evidence type="ECO:0000256" key="2">
    <source>
        <dbReference type="ARBA" id="ARBA00022723"/>
    </source>
</evidence>
<comment type="cofactor">
    <cofactor evidence="1">
        <name>Fe(2+)</name>
        <dbReference type="ChEBI" id="CHEBI:29033"/>
    </cofactor>
</comment>
<accession>A0AAE2SBW1</accession>
<keyword evidence="4" id="KW-0460">Magnesium</keyword>
<evidence type="ECO:0000313" key="10">
    <source>
        <dbReference type="EMBL" id="MBK1854914.1"/>
    </source>
</evidence>
<dbReference type="GO" id="GO:0016705">
    <property type="term" value="F:oxidoreductase activity, acting on paired donors, with incorporation or reduction of molecular oxygen"/>
    <property type="evidence" value="ECO:0007669"/>
    <property type="project" value="UniProtKB-ARBA"/>
</dbReference>
<sequence length="202" mass="22678">MNLFPADPDENLLPADGIVHYHGPIFPPQLADRYLHNLLEDIPWKHDEVRMYGKHITTARKVAWYGDSNFSYTYSGTTKQALPWTPELAAIKAKVEALSGTRFNSCLLNLYHDGGEGMAWHSDDESSLGKNTTIASVSFGAERKFSLKHRVTGETVSVELEHGSLLEMKGATQSHWLHCVPKTKKVTAPRVNLTFRTMKQGR</sequence>
<keyword evidence="3" id="KW-0227">DNA damage</keyword>
<dbReference type="GO" id="GO:0140097">
    <property type="term" value="F:catalytic activity, acting on DNA"/>
    <property type="evidence" value="ECO:0007669"/>
    <property type="project" value="UniProtKB-ARBA"/>
</dbReference>
<evidence type="ECO:0000256" key="3">
    <source>
        <dbReference type="ARBA" id="ARBA00022763"/>
    </source>
</evidence>
<dbReference type="GO" id="GO:0032451">
    <property type="term" value="F:demethylase activity"/>
    <property type="evidence" value="ECO:0007669"/>
    <property type="project" value="UniProtKB-ARBA"/>
</dbReference>
<dbReference type="InterPro" id="IPR037151">
    <property type="entry name" value="AlkB-like_sf"/>
</dbReference>
<keyword evidence="5 10" id="KW-0223">Dioxygenase</keyword>
<dbReference type="GO" id="GO:0016787">
    <property type="term" value="F:hydrolase activity"/>
    <property type="evidence" value="ECO:0007669"/>
    <property type="project" value="UniProtKB-ARBA"/>
</dbReference>
<keyword evidence="8" id="KW-0234">DNA repair</keyword>
<dbReference type="Proteomes" id="UP000634206">
    <property type="component" value="Unassembled WGS sequence"/>
</dbReference>
<gene>
    <name evidence="10" type="ORF">JIN83_08075</name>
</gene>
<dbReference type="EMBL" id="JAENIG010000004">
    <property type="protein sequence ID" value="MBK1854914.1"/>
    <property type="molecule type" value="Genomic_DNA"/>
</dbReference>
<dbReference type="Gene3D" id="2.60.120.590">
    <property type="entry name" value="Alpha-ketoglutarate-dependent dioxygenase AlkB-like"/>
    <property type="match status" value="1"/>
</dbReference>